<name>A0A412B0T0_9FIRM</name>
<dbReference type="EMBL" id="QRTC01000002">
    <property type="protein sequence ID" value="RGQ44262.1"/>
    <property type="molecule type" value="Genomic_DNA"/>
</dbReference>
<evidence type="ECO:0000256" key="1">
    <source>
        <dbReference type="SAM" id="Phobius"/>
    </source>
</evidence>
<dbReference type="Proteomes" id="UP000284751">
    <property type="component" value="Unassembled WGS sequence"/>
</dbReference>
<comment type="caution">
    <text evidence="2">The sequence shown here is derived from an EMBL/GenBank/DDBJ whole genome shotgun (WGS) entry which is preliminary data.</text>
</comment>
<evidence type="ECO:0000313" key="2">
    <source>
        <dbReference type="EMBL" id="RGQ44262.1"/>
    </source>
</evidence>
<organism evidence="2 3">
    <name type="scientific">[Clostridium] leptum</name>
    <dbReference type="NCBI Taxonomy" id="1535"/>
    <lineage>
        <taxon>Bacteria</taxon>
        <taxon>Bacillati</taxon>
        <taxon>Bacillota</taxon>
        <taxon>Clostridia</taxon>
        <taxon>Eubacteriales</taxon>
        <taxon>Oscillospiraceae</taxon>
        <taxon>Oscillospiraceae incertae sedis</taxon>
    </lineage>
</organism>
<dbReference type="PANTHER" id="PTHR36007">
    <property type="entry name" value="TRANSPORT PROTEIN-RELATED"/>
    <property type="match status" value="1"/>
</dbReference>
<gene>
    <name evidence="2" type="ORF">DWY99_01075</name>
</gene>
<dbReference type="PANTHER" id="PTHR36007:SF2">
    <property type="entry name" value="TRANSPORT PROTEIN-RELATED"/>
    <property type="match status" value="1"/>
</dbReference>
<evidence type="ECO:0000313" key="3">
    <source>
        <dbReference type="Proteomes" id="UP000284751"/>
    </source>
</evidence>
<dbReference type="Pfam" id="PF06695">
    <property type="entry name" value="Sm_multidrug_ex"/>
    <property type="match status" value="1"/>
</dbReference>
<feature type="transmembrane region" description="Helical" evidence="1">
    <location>
        <begin position="141"/>
        <end position="164"/>
    </location>
</feature>
<feature type="transmembrane region" description="Helical" evidence="1">
    <location>
        <begin position="49"/>
        <end position="69"/>
    </location>
</feature>
<dbReference type="AlphaFoldDB" id="A0A412B0T0"/>
<reference evidence="2 3" key="1">
    <citation type="submission" date="2018-08" db="EMBL/GenBank/DDBJ databases">
        <title>A genome reference for cultivated species of the human gut microbiota.</title>
        <authorList>
            <person name="Zou Y."/>
            <person name="Xue W."/>
            <person name="Luo G."/>
        </authorList>
    </citation>
    <scope>NUCLEOTIDE SEQUENCE [LARGE SCALE GENOMIC DNA]</scope>
    <source>
        <strain evidence="2 3">AF28-26</strain>
    </source>
</reference>
<protein>
    <submittedName>
        <fullName evidence="2">Small multi-drug export protein</fullName>
    </submittedName>
</protein>
<dbReference type="InterPro" id="IPR009577">
    <property type="entry name" value="Sm_multidrug_ex"/>
</dbReference>
<feature type="transmembrane region" description="Helical" evidence="1">
    <location>
        <begin position="105"/>
        <end position="129"/>
    </location>
</feature>
<feature type="transmembrane region" description="Helical" evidence="1">
    <location>
        <begin position="20"/>
        <end position="43"/>
    </location>
</feature>
<keyword evidence="1" id="KW-0812">Transmembrane</keyword>
<sequence length="168" mass="18304">MDQLVQSIIDSLKNAVPAELIIFLISLLPILELRGGVLAGTLLGVDWPIAYLICVIGNLLPIPFILLFIRKIFDWMRNTRFVKLVDKLEAKAEKKSAKVTKYKKFGLFLFVAIPLPGTGGWTGALIASVLKMRLKDSLPPIIAGVLVAGFVMTLLSYGVLGNLLGWGG</sequence>
<proteinExistence type="predicted"/>
<accession>A0A412B0T0</accession>
<keyword evidence="1" id="KW-0472">Membrane</keyword>
<keyword evidence="1" id="KW-1133">Transmembrane helix</keyword>